<dbReference type="InterPro" id="IPR036390">
    <property type="entry name" value="WH_DNA-bd_sf"/>
</dbReference>
<evidence type="ECO:0000313" key="2">
    <source>
        <dbReference type="EMBL" id="MFC5834561.1"/>
    </source>
</evidence>
<feature type="domain" description="HTH marR-type" evidence="1">
    <location>
        <begin position="1"/>
        <end position="137"/>
    </location>
</feature>
<name>A0ABW1DBY8_9ACTN</name>
<dbReference type="RefSeq" id="WP_379523973.1">
    <property type="nucleotide sequence ID" value="NZ_JBHSPA010000112.1"/>
</dbReference>
<protein>
    <submittedName>
        <fullName evidence="2">MarR family winged helix-turn-helix transcriptional regulator</fullName>
    </submittedName>
</protein>
<dbReference type="Proteomes" id="UP001596058">
    <property type="component" value="Unassembled WGS sequence"/>
</dbReference>
<dbReference type="Gene3D" id="1.10.10.10">
    <property type="entry name" value="Winged helix-like DNA-binding domain superfamily/Winged helix DNA-binding domain"/>
    <property type="match status" value="1"/>
</dbReference>
<dbReference type="PRINTS" id="PR00598">
    <property type="entry name" value="HTHMARR"/>
</dbReference>
<dbReference type="EMBL" id="JBHSPA010000112">
    <property type="protein sequence ID" value="MFC5834561.1"/>
    <property type="molecule type" value="Genomic_DNA"/>
</dbReference>
<dbReference type="PROSITE" id="PS50995">
    <property type="entry name" value="HTH_MARR_2"/>
    <property type="match status" value="1"/>
</dbReference>
<evidence type="ECO:0000259" key="1">
    <source>
        <dbReference type="PROSITE" id="PS50995"/>
    </source>
</evidence>
<sequence>MGTEVERVEQAVDELFTAFRRKRGREQSAGDLSGTQLRALDGLADVGQATARQLADFADVTPATMTGMLDVLEHRGVIRRERSSTDRRATQITLTDQGRQVVAEARRRWRNRWQQAMSDVPPEDLRATARVLGKVAGIFDEM</sequence>
<dbReference type="SUPFAM" id="SSF46785">
    <property type="entry name" value="Winged helix' DNA-binding domain"/>
    <property type="match status" value="1"/>
</dbReference>
<dbReference type="InterPro" id="IPR036388">
    <property type="entry name" value="WH-like_DNA-bd_sf"/>
</dbReference>
<dbReference type="Pfam" id="PF01047">
    <property type="entry name" value="MarR"/>
    <property type="match status" value="1"/>
</dbReference>
<organism evidence="2 3">
    <name type="scientific">Nonomuraea insulae</name>
    <dbReference type="NCBI Taxonomy" id="1616787"/>
    <lineage>
        <taxon>Bacteria</taxon>
        <taxon>Bacillati</taxon>
        <taxon>Actinomycetota</taxon>
        <taxon>Actinomycetes</taxon>
        <taxon>Streptosporangiales</taxon>
        <taxon>Streptosporangiaceae</taxon>
        <taxon>Nonomuraea</taxon>
    </lineage>
</organism>
<evidence type="ECO:0000313" key="3">
    <source>
        <dbReference type="Proteomes" id="UP001596058"/>
    </source>
</evidence>
<comment type="caution">
    <text evidence="2">The sequence shown here is derived from an EMBL/GenBank/DDBJ whole genome shotgun (WGS) entry which is preliminary data.</text>
</comment>
<keyword evidence="3" id="KW-1185">Reference proteome</keyword>
<accession>A0ABW1DBY8</accession>
<proteinExistence type="predicted"/>
<gene>
    <name evidence="2" type="ORF">ACFPZ3_62870</name>
</gene>
<reference evidence="3" key="1">
    <citation type="journal article" date="2019" name="Int. J. Syst. Evol. Microbiol.">
        <title>The Global Catalogue of Microorganisms (GCM) 10K type strain sequencing project: providing services to taxonomists for standard genome sequencing and annotation.</title>
        <authorList>
            <consortium name="The Broad Institute Genomics Platform"/>
            <consortium name="The Broad Institute Genome Sequencing Center for Infectious Disease"/>
            <person name="Wu L."/>
            <person name="Ma J."/>
        </authorList>
    </citation>
    <scope>NUCLEOTIDE SEQUENCE [LARGE SCALE GENOMIC DNA]</scope>
    <source>
        <strain evidence="3">CCUG 53903</strain>
    </source>
</reference>
<dbReference type="InterPro" id="IPR000835">
    <property type="entry name" value="HTH_MarR-typ"/>
</dbReference>
<dbReference type="PANTHER" id="PTHR33164:SF57">
    <property type="entry name" value="MARR-FAMILY TRANSCRIPTIONAL REGULATOR"/>
    <property type="match status" value="1"/>
</dbReference>
<dbReference type="InterPro" id="IPR039422">
    <property type="entry name" value="MarR/SlyA-like"/>
</dbReference>
<dbReference type="PANTHER" id="PTHR33164">
    <property type="entry name" value="TRANSCRIPTIONAL REGULATOR, MARR FAMILY"/>
    <property type="match status" value="1"/>
</dbReference>
<dbReference type="SMART" id="SM00347">
    <property type="entry name" value="HTH_MARR"/>
    <property type="match status" value="1"/>
</dbReference>